<gene>
    <name evidence="3" type="ORF">H8K47_03170</name>
</gene>
<keyword evidence="1" id="KW-0732">Signal</keyword>
<evidence type="ECO:0000313" key="4">
    <source>
        <dbReference type="Proteomes" id="UP000612361"/>
    </source>
</evidence>
<evidence type="ECO:0000259" key="2">
    <source>
        <dbReference type="PROSITE" id="PS50983"/>
    </source>
</evidence>
<organism evidence="3 4">
    <name type="scientific">Undibacterium rugosum</name>
    <dbReference type="NCBI Taxonomy" id="2762291"/>
    <lineage>
        <taxon>Bacteria</taxon>
        <taxon>Pseudomonadati</taxon>
        <taxon>Pseudomonadota</taxon>
        <taxon>Betaproteobacteria</taxon>
        <taxon>Burkholderiales</taxon>
        <taxon>Oxalobacteraceae</taxon>
        <taxon>Undibacterium</taxon>
    </lineage>
</organism>
<dbReference type="InterPro" id="IPR050902">
    <property type="entry name" value="ABC_Transporter_SBP"/>
</dbReference>
<dbReference type="InterPro" id="IPR054828">
    <property type="entry name" value="Vit_B12_bind_prot"/>
</dbReference>
<dbReference type="SUPFAM" id="SSF53807">
    <property type="entry name" value="Helical backbone' metal receptor"/>
    <property type="match status" value="1"/>
</dbReference>
<dbReference type="AlphaFoldDB" id="A0A923KZ35"/>
<comment type="caution">
    <text evidence="3">The sequence shown here is derived from an EMBL/GenBank/DDBJ whole genome shotgun (WGS) entry which is preliminary data.</text>
</comment>
<dbReference type="RefSeq" id="WP_186879971.1">
    <property type="nucleotide sequence ID" value="NZ_JACOGG010000002.1"/>
</dbReference>
<evidence type="ECO:0000256" key="1">
    <source>
        <dbReference type="ARBA" id="ARBA00022729"/>
    </source>
</evidence>
<dbReference type="PANTHER" id="PTHR30535">
    <property type="entry name" value="VITAMIN B12-BINDING PROTEIN"/>
    <property type="match status" value="1"/>
</dbReference>
<feature type="domain" description="Fe/B12 periplasmic-binding" evidence="2">
    <location>
        <begin position="22"/>
        <end position="265"/>
    </location>
</feature>
<reference evidence="3" key="1">
    <citation type="submission" date="2020-08" db="EMBL/GenBank/DDBJ databases">
        <title>Novel species isolated from subtropical streams in China.</title>
        <authorList>
            <person name="Lu H."/>
        </authorList>
    </citation>
    <scope>NUCLEOTIDE SEQUENCE</scope>
    <source>
        <strain evidence="3">CY7W</strain>
    </source>
</reference>
<dbReference type="Proteomes" id="UP000612361">
    <property type="component" value="Unassembled WGS sequence"/>
</dbReference>
<dbReference type="Gene3D" id="3.40.50.1980">
    <property type="entry name" value="Nitrogenase molybdenum iron protein domain"/>
    <property type="match status" value="2"/>
</dbReference>
<evidence type="ECO:0000313" key="3">
    <source>
        <dbReference type="EMBL" id="MBC3934356.1"/>
    </source>
</evidence>
<proteinExistence type="predicted"/>
<name>A0A923KZ35_9BURK</name>
<protein>
    <submittedName>
        <fullName evidence="3">ABC transporter substrate-binding protein</fullName>
    </submittedName>
</protein>
<dbReference type="PROSITE" id="PS50983">
    <property type="entry name" value="FE_B12_PBP"/>
    <property type="match status" value="1"/>
</dbReference>
<accession>A0A923KZ35</accession>
<dbReference type="NCBIfam" id="NF038402">
    <property type="entry name" value="TroA_like"/>
    <property type="match status" value="1"/>
</dbReference>
<dbReference type="Pfam" id="PF01497">
    <property type="entry name" value="Peripla_BP_2"/>
    <property type="match status" value="1"/>
</dbReference>
<dbReference type="EMBL" id="JACOGG010000002">
    <property type="protein sequence ID" value="MBC3934356.1"/>
    <property type="molecule type" value="Genomic_DNA"/>
</dbReference>
<keyword evidence="4" id="KW-1185">Reference proteome</keyword>
<sequence length="265" mass="29693">MSQLFTDAIEQQHPVWNPEQARIVSLVPSLTELLIDLGLQHALVGRTGFCIHPADQVAAIPKVGGTKDVNIAKIRALAPTHLFVNIDENTKPVVDELATFVPHVVVTHPLKVNDNPALFRLAGGLFGHSAQAEALCTQFESAQQVLADCAARSRPQRVLYCIWQDPWMTVSAQTYIADMCRQIGWQQVQIADNTQRYPRFEWSSVLCAEMDLILLSSEPYRFTQQHADMLERQTGLPVELVDGEMFSWYGSRSIAGLKYITSFCR</sequence>
<dbReference type="PANTHER" id="PTHR30535:SF35">
    <property type="entry name" value="PERIPLASMIC BINDING PROTEIN"/>
    <property type="match status" value="1"/>
</dbReference>
<dbReference type="InterPro" id="IPR002491">
    <property type="entry name" value="ABC_transptr_periplasmic_BD"/>
</dbReference>